<evidence type="ECO:0000313" key="7">
    <source>
        <dbReference type="Proteomes" id="UP000264062"/>
    </source>
</evidence>
<proteinExistence type="inferred from homology"/>
<protein>
    <recommendedName>
        <fullName evidence="5">Probable membrane transporter protein</fullName>
    </recommendedName>
</protein>
<sequence>MLYFILPVIGLLTGILGTLIGAGGGFVLMPILLLMFQDMTVEEITMISMIVIFFNALSGTIAYSRMKRIDYRTGMIFSSATIPGSIIGTLATTIIPRNTFNVFFGIFLILISIFLVILKKQYKADEEGRAGRFIRKCEITDSKGKSFHYSYNYITGIVISIFTGFISPILGIGGGIIHVPAMIRILCFPAHIATATSHFTLMIMSLISVITHLFFMRETIVFLYAGLLSAGVLFGAQIGAHLSSKLKEKHIIIILSIALCIAGLRIIFLNR</sequence>
<evidence type="ECO:0000256" key="4">
    <source>
        <dbReference type="ARBA" id="ARBA00023136"/>
    </source>
</evidence>
<keyword evidence="4 5" id="KW-0472">Membrane</keyword>
<feature type="transmembrane region" description="Helical" evidence="5">
    <location>
        <begin position="7"/>
        <end position="32"/>
    </location>
</feature>
<dbReference type="PANTHER" id="PTHR43701">
    <property type="entry name" value="MEMBRANE TRANSPORTER PROTEIN MJ0441-RELATED"/>
    <property type="match status" value="1"/>
</dbReference>
<name>A0A350H9T6_UNCW3</name>
<dbReference type="EMBL" id="DMZY01000116">
    <property type="protein sequence ID" value="HAV92302.1"/>
    <property type="molecule type" value="Genomic_DNA"/>
</dbReference>
<feature type="transmembrane region" description="Helical" evidence="5">
    <location>
        <begin position="100"/>
        <end position="118"/>
    </location>
</feature>
<evidence type="ECO:0000313" key="6">
    <source>
        <dbReference type="EMBL" id="HAV92302.1"/>
    </source>
</evidence>
<feature type="transmembrane region" description="Helical" evidence="5">
    <location>
        <begin position="44"/>
        <end position="63"/>
    </location>
</feature>
<dbReference type="Proteomes" id="UP000264062">
    <property type="component" value="Unassembled WGS sequence"/>
</dbReference>
<keyword evidence="2 5" id="KW-0812">Transmembrane</keyword>
<dbReference type="InterPro" id="IPR051598">
    <property type="entry name" value="TSUP/Inactive_protease-like"/>
</dbReference>
<accession>A0A350H9T6</accession>
<keyword evidence="5" id="KW-1003">Cell membrane</keyword>
<keyword evidence="3 5" id="KW-1133">Transmembrane helix</keyword>
<evidence type="ECO:0000256" key="2">
    <source>
        <dbReference type="ARBA" id="ARBA00022692"/>
    </source>
</evidence>
<feature type="transmembrane region" description="Helical" evidence="5">
    <location>
        <begin position="250"/>
        <end position="268"/>
    </location>
</feature>
<feature type="transmembrane region" description="Helical" evidence="5">
    <location>
        <begin position="183"/>
        <end position="207"/>
    </location>
</feature>
<feature type="transmembrane region" description="Helical" evidence="5">
    <location>
        <begin position="219"/>
        <end position="238"/>
    </location>
</feature>
<feature type="transmembrane region" description="Helical" evidence="5">
    <location>
        <begin position="75"/>
        <end position="94"/>
    </location>
</feature>
<dbReference type="Pfam" id="PF01925">
    <property type="entry name" value="TauE"/>
    <property type="match status" value="1"/>
</dbReference>
<evidence type="ECO:0000256" key="5">
    <source>
        <dbReference type="RuleBase" id="RU363041"/>
    </source>
</evidence>
<evidence type="ECO:0000256" key="1">
    <source>
        <dbReference type="ARBA" id="ARBA00004141"/>
    </source>
</evidence>
<comment type="caution">
    <text evidence="6">The sequence shown here is derived from an EMBL/GenBank/DDBJ whole genome shotgun (WGS) entry which is preliminary data.</text>
</comment>
<feature type="transmembrane region" description="Helical" evidence="5">
    <location>
        <begin position="153"/>
        <end position="177"/>
    </location>
</feature>
<reference evidence="6 7" key="1">
    <citation type="journal article" date="2018" name="Nat. Biotechnol.">
        <title>A standardized bacterial taxonomy based on genome phylogeny substantially revises the tree of life.</title>
        <authorList>
            <person name="Parks D.H."/>
            <person name="Chuvochina M."/>
            <person name="Waite D.W."/>
            <person name="Rinke C."/>
            <person name="Skarshewski A."/>
            <person name="Chaumeil P.A."/>
            <person name="Hugenholtz P."/>
        </authorList>
    </citation>
    <scope>NUCLEOTIDE SEQUENCE [LARGE SCALE GENOMIC DNA]</scope>
    <source>
        <strain evidence="6">UBA9956</strain>
    </source>
</reference>
<dbReference type="AlphaFoldDB" id="A0A350H9T6"/>
<comment type="subcellular location">
    <subcellularLocation>
        <location evidence="5">Cell membrane</location>
        <topology evidence="5">Multi-pass membrane protein</topology>
    </subcellularLocation>
    <subcellularLocation>
        <location evidence="1">Membrane</location>
        <topology evidence="1">Multi-pass membrane protein</topology>
    </subcellularLocation>
</comment>
<evidence type="ECO:0000256" key="3">
    <source>
        <dbReference type="ARBA" id="ARBA00022989"/>
    </source>
</evidence>
<dbReference type="GO" id="GO:0005886">
    <property type="term" value="C:plasma membrane"/>
    <property type="evidence" value="ECO:0007669"/>
    <property type="project" value="UniProtKB-SubCell"/>
</dbReference>
<comment type="similarity">
    <text evidence="5">Belongs to the 4-toluene sulfonate uptake permease (TSUP) (TC 2.A.102) family.</text>
</comment>
<dbReference type="InterPro" id="IPR002781">
    <property type="entry name" value="TM_pro_TauE-like"/>
</dbReference>
<organism evidence="6 7">
    <name type="scientific">candidate division WOR-3 bacterium</name>
    <dbReference type="NCBI Taxonomy" id="2052148"/>
    <lineage>
        <taxon>Bacteria</taxon>
        <taxon>Bacteria division WOR-3</taxon>
    </lineage>
</organism>
<gene>
    <name evidence="6" type="ORF">DCW38_03885</name>
</gene>
<dbReference type="PANTHER" id="PTHR43701:SF2">
    <property type="entry name" value="MEMBRANE TRANSPORTER PROTEIN YJNA-RELATED"/>
    <property type="match status" value="1"/>
</dbReference>